<name>A0A923S2Q9_9BURK</name>
<organism evidence="5 6">
    <name type="scientific">Ramlibacter albus</name>
    <dbReference type="NCBI Taxonomy" id="2079448"/>
    <lineage>
        <taxon>Bacteria</taxon>
        <taxon>Pseudomonadati</taxon>
        <taxon>Pseudomonadota</taxon>
        <taxon>Betaproteobacteria</taxon>
        <taxon>Burkholderiales</taxon>
        <taxon>Comamonadaceae</taxon>
        <taxon>Ramlibacter</taxon>
    </lineage>
</organism>
<dbReference type="Pfam" id="PF07729">
    <property type="entry name" value="FCD"/>
    <property type="match status" value="1"/>
</dbReference>
<keyword evidence="2" id="KW-0238">DNA-binding</keyword>
<evidence type="ECO:0000313" key="5">
    <source>
        <dbReference type="EMBL" id="MBC5765606.1"/>
    </source>
</evidence>
<keyword evidence="6" id="KW-1185">Reference proteome</keyword>
<dbReference type="InterPro" id="IPR011711">
    <property type="entry name" value="GntR_C"/>
</dbReference>
<keyword evidence="1" id="KW-0805">Transcription regulation</keyword>
<dbReference type="EMBL" id="JACORU010000005">
    <property type="protein sequence ID" value="MBC5765606.1"/>
    <property type="molecule type" value="Genomic_DNA"/>
</dbReference>
<dbReference type="GO" id="GO:0003677">
    <property type="term" value="F:DNA binding"/>
    <property type="evidence" value="ECO:0007669"/>
    <property type="project" value="UniProtKB-KW"/>
</dbReference>
<accession>A0A923S2Q9</accession>
<dbReference type="PANTHER" id="PTHR43537">
    <property type="entry name" value="TRANSCRIPTIONAL REGULATOR, GNTR FAMILY"/>
    <property type="match status" value="1"/>
</dbReference>
<dbReference type="InterPro" id="IPR036390">
    <property type="entry name" value="WH_DNA-bd_sf"/>
</dbReference>
<protein>
    <submittedName>
        <fullName evidence="5">GntR family transcriptional regulator</fullName>
    </submittedName>
</protein>
<dbReference type="Pfam" id="PF00392">
    <property type="entry name" value="GntR"/>
    <property type="match status" value="1"/>
</dbReference>
<evidence type="ECO:0000313" key="6">
    <source>
        <dbReference type="Proteomes" id="UP000596827"/>
    </source>
</evidence>
<dbReference type="PROSITE" id="PS50949">
    <property type="entry name" value="HTH_GNTR"/>
    <property type="match status" value="1"/>
</dbReference>
<comment type="caution">
    <text evidence="5">The sequence shown here is derived from an EMBL/GenBank/DDBJ whole genome shotgun (WGS) entry which is preliminary data.</text>
</comment>
<dbReference type="InterPro" id="IPR036388">
    <property type="entry name" value="WH-like_DNA-bd_sf"/>
</dbReference>
<evidence type="ECO:0000256" key="3">
    <source>
        <dbReference type="ARBA" id="ARBA00023163"/>
    </source>
</evidence>
<dbReference type="SUPFAM" id="SSF46785">
    <property type="entry name" value="Winged helix' DNA-binding domain"/>
    <property type="match status" value="1"/>
</dbReference>
<dbReference type="GO" id="GO:0003700">
    <property type="term" value="F:DNA-binding transcription factor activity"/>
    <property type="evidence" value="ECO:0007669"/>
    <property type="project" value="InterPro"/>
</dbReference>
<dbReference type="SMART" id="SM00895">
    <property type="entry name" value="FCD"/>
    <property type="match status" value="1"/>
</dbReference>
<feature type="domain" description="HTH gntR-type" evidence="4">
    <location>
        <begin position="12"/>
        <end position="81"/>
    </location>
</feature>
<dbReference type="SUPFAM" id="SSF48008">
    <property type="entry name" value="GntR ligand-binding domain-like"/>
    <property type="match status" value="1"/>
</dbReference>
<gene>
    <name evidence="5" type="ORF">H8R02_14155</name>
</gene>
<evidence type="ECO:0000256" key="1">
    <source>
        <dbReference type="ARBA" id="ARBA00023015"/>
    </source>
</evidence>
<dbReference type="Gene3D" id="1.10.10.10">
    <property type="entry name" value="Winged helix-like DNA-binding domain superfamily/Winged helix DNA-binding domain"/>
    <property type="match status" value="1"/>
</dbReference>
<evidence type="ECO:0000259" key="4">
    <source>
        <dbReference type="PROSITE" id="PS50949"/>
    </source>
</evidence>
<dbReference type="InterPro" id="IPR008920">
    <property type="entry name" value="TF_FadR/GntR_C"/>
</dbReference>
<proteinExistence type="predicted"/>
<reference evidence="5" key="1">
    <citation type="submission" date="2020-08" db="EMBL/GenBank/DDBJ databases">
        <title>Ramlibacter sp. GTP1 16S ribosomal RNA gene genome sequencing and assembly.</title>
        <authorList>
            <person name="Kang M."/>
        </authorList>
    </citation>
    <scope>NUCLEOTIDE SEQUENCE</scope>
    <source>
        <strain evidence="5">GTP1</strain>
    </source>
</reference>
<evidence type="ECO:0000256" key="2">
    <source>
        <dbReference type="ARBA" id="ARBA00023125"/>
    </source>
</evidence>
<keyword evidence="3" id="KW-0804">Transcription</keyword>
<dbReference type="Proteomes" id="UP000596827">
    <property type="component" value="Unassembled WGS sequence"/>
</dbReference>
<dbReference type="Gene3D" id="1.20.120.530">
    <property type="entry name" value="GntR ligand-binding domain-like"/>
    <property type="match status" value="1"/>
</dbReference>
<sequence length="232" mass="25541">MTSPRLNTIERSTLWDRAYVALKDAILAGKFAPGSRVVLRQVADDLGISLTPVRDAVNHLIAEKVLDRGGLGPGGAAIVPLLDADQFSQLMTIRSSLEPMAAQAAAAHTTAEGLHAVERLLVEMKRSVQENRTEQYLQAHYQFHFRIYEMCHMPIVEEIIENAWLRCAPTLRLALPEYIPGLKRYECHVATLAALARGDGASAAAAIRSDIESAREDITALLVQQQERRAHG</sequence>
<dbReference type="PANTHER" id="PTHR43537:SF39">
    <property type="entry name" value="HTH-TYPE TRANSCRIPTIONAL REGULATOR MCBR"/>
    <property type="match status" value="1"/>
</dbReference>
<dbReference type="RefSeq" id="WP_187082090.1">
    <property type="nucleotide sequence ID" value="NZ_JACORU010000005.1"/>
</dbReference>
<dbReference type="AlphaFoldDB" id="A0A923S2Q9"/>
<dbReference type="InterPro" id="IPR000524">
    <property type="entry name" value="Tscrpt_reg_HTH_GntR"/>
</dbReference>